<evidence type="ECO:0000259" key="3">
    <source>
        <dbReference type="Pfam" id="PF00561"/>
    </source>
</evidence>
<dbReference type="InterPro" id="IPR000073">
    <property type="entry name" value="AB_hydrolase_1"/>
</dbReference>
<dbReference type="EMBL" id="RBZM01000003">
    <property type="protein sequence ID" value="RKP56150.1"/>
    <property type="molecule type" value="Genomic_DNA"/>
</dbReference>
<dbReference type="PANTHER" id="PTHR43798:SF31">
    <property type="entry name" value="AB HYDROLASE SUPERFAMILY PROTEIN YCLE"/>
    <property type="match status" value="1"/>
</dbReference>
<gene>
    <name evidence="4" type="ORF">D7Z26_05765</name>
</gene>
<accession>A0A494Y2C4</accession>
<keyword evidence="1 4" id="KW-0378">Hydrolase</keyword>
<dbReference type="AlphaFoldDB" id="A0A494Y2C4"/>
<evidence type="ECO:0000256" key="2">
    <source>
        <dbReference type="SAM" id="MobiDB-lite"/>
    </source>
</evidence>
<dbReference type="GO" id="GO:0016787">
    <property type="term" value="F:hydrolase activity"/>
    <property type="evidence" value="ECO:0007669"/>
    <property type="project" value="UniProtKB-KW"/>
</dbReference>
<feature type="region of interest" description="Disordered" evidence="2">
    <location>
        <begin position="284"/>
        <end position="303"/>
    </location>
</feature>
<name>A0A494Y2C4_9BACL</name>
<evidence type="ECO:0000313" key="5">
    <source>
        <dbReference type="Proteomes" id="UP000282076"/>
    </source>
</evidence>
<dbReference type="PANTHER" id="PTHR43798">
    <property type="entry name" value="MONOACYLGLYCEROL LIPASE"/>
    <property type="match status" value="1"/>
</dbReference>
<evidence type="ECO:0000256" key="1">
    <source>
        <dbReference type="ARBA" id="ARBA00022801"/>
    </source>
</evidence>
<comment type="caution">
    <text evidence="4">The sequence shown here is derived from an EMBL/GenBank/DDBJ whole genome shotgun (WGS) entry which is preliminary data.</text>
</comment>
<proteinExistence type="predicted"/>
<dbReference type="GO" id="GO:0016020">
    <property type="term" value="C:membrane"/>
    <property type="evidence" value="ECO:0007669"/>
    <property type="project" value="TreeGrafter"/>
</dbReference>
<reference evidence="4 5" key="1">
    <citation type="submission" date="2018-10" db="EMBL/GenBank/DDBJ databases">
        <title>Cohnella sp. M2MS4P-1, whole genome shotgun sequence.</title>
        <authorList>
            <person name="Tuo L."/>
        </authorList>
    </citation>
    <scope>NUCLEOTIDE SEQUENCE [LARGE SCALE GENOMIC DNA]</scope>
    <source>
        <strain evidence="4 5">M2MS4P-1</strain>
    </source>
</reference>
<protein>
    <submittedName>
        <fullName evidence="4">Alpha/beta hydrolase</fullName>
    </submittedName>
</protein>
<evidence type="ECO:0000313" key="4">
    <source>
        <dbReference type="EMBL" id="RKP56150.1"/>
    </source>
</evidence>
<dbReference type="Pfam" id="PF00561">
    <property type="entry name" value="Abhydrolase_1"/>
    <property type="match status" value="1"/>
</dbReference>
<dbReference type="InterPro" id="IPR050266">
    <property type="entry name" value="AB_hydrolase_sf"/>
</dbReference>
<dbReference type="Proteomes" id="UP000282076">
    <property type="component" value="Unassembled WGS sequence"/>
</dbReference>
<keyword evidence="5" id="KW-1185">Reference proteome</keyword>
<organism evidence="4 5">
    <name type="scientific">Cohnella endophytica</name>
    <dbReference type="NCBI Taxonomy" id="2419778"/>
    <lineage>
        <taxon>Bacteria</taxon>
        <taxon>Bacillati</taxon>
        <taxon>Bacillota</taxon>
        <taxon>Bacilli</taxon>
        <taxon>Bacillales</taxon>
        <taxon>Paenibacillaceae</taxon>
        <taxon>Cohnella</taxon>
    </lineage>
</organism>
<sequence>MFAVPLIHVNGVELHYHLQGKGTPIVFVHPPCIGSRVFTYLRNDLSQDHKTLLFDFRGHGRSESSKARITIYSLAEDMLRLLDALHIEQAYVCAYSESSFVALQALMTYPNRFVGGILLGGVAEATGWKTRAKLKAGLWAGRLGARGLISFPLSWVHADNHEAFYRIRGETRSGDMRKWREYMESALAYSASKRLKEIKQPMLLLCGQKDAEYKIYMREMQRGLTNFSSAYIPGVGHTLPIYGAAPIGELMRGWVSAQEGQRIQESMRTVHRAAERARPAYEDIVASPRDYDSEQEAQEPYFH</sequence>
<feature type="domain" description="AB hydrolase-1" evidence="3">
    <location>
        <begin position="24"/>
        <end position="129"/>
    </location>
</feature>
<dbReference type="SUPFAM" id="SSF53474">
    <property type="entry name" value="alpha/beta-Hydrolases"/>
    <property type="match status" value="1"/>
</dbReference>
<dbReference type="Gene3D" id="3.40.50.1820">
    <property type="entry name" value="alpha/beta hydrolase"/>
    <property type="match status" value="1"/>
</dbReference>
<dbReference type="InterPro" id="IPR029058">
    <property type="entry name" value="AB_hydrolase_fold"/>
</dbReference>